<feature type="transmembrane region" description="Helical" evidence="6">
    <location>
        <begin position="362"/>
        <end position="382"/>
    </location>
</feature>
<keyword evidence="9" id="KW-1185">Reference proteome</keyword>
<gene>
    <name evidence="8" type="ORF">GpartN1_g6195.t1</name>
</gene>
<dbReference type="Proteomes" id="UP001061958">
    <property type="component" value="Unassembled WGS sequence"/>
</dbReference>
<evidence type="ECO:0000256" key="3">
    <source>
        <dbReference type="ARBA" id="ARBA00022989"/>
    </source>
</evidence>
<evidence type="ECO:0000256" key="2">
    <source>
        <dbReference type="ARBA" id="ARBA00022692"/>
    </source>
</evidence>
<sequence>MELQSNKNSPEAGETTRGESSSSSVKGSNVTATDTTVNNEASLLSVSSQVGKPNLFKTPPEVLTLKNKKDWRKVSLNNKLYGEKTHSRFQLGIVPEMQQRNERTSLLEKTSLGKRVSNLVRGFWNRGEADSHAGAELRQSPSFDAFQYSRNGKQNSAIDYEDSDMNSKNVDMNNVDIDQETDSATIEEYDEFDVRQGPTGEENPTHEEDLSRSELAKHLVGDIGNMLKAFIGLNFLYVSYAFAHAGLIRGTVGLIVIALITEHCCLLLVQVKNQMPEAEDPSCRITYGDLGKYVLGGIGEKLVNGALILTQFGYCTGYLIFLGQTLHDLFGASVSPSVFVLIPLPILIPLSMLRSLRSLAPFSLAANFSLLIGFIAVITYIGSHFRWQPSSPSITQFPIFFGQITSALEGIGLVVPVEQSMKSRKHFKMVIEVAIGILSGVLLVVGALGFVTFGEDTRSIIVLNMGNSPVVGLVKIVLCIGILFTYPLQLVPIVQAAEDWLAGRTITSSHAEPLEEYHEEEDEEEEEALSIGEVSSESEDFDSATEEAVPKELDIGDGENYYQRDNLEDGSDFDDEISEPEWANEDVRHLKGRSLFERNPKNVMARLSIVFGTAATAALAGSSFGLFQALVGSLGAASLAYIFPSLFHLKLFRTQLTFSEKTKNMIILIFGLVGMVIGTYVSIMEMQKNPEY</sequence>
<evidence type="ECO:0000256" key="5">
    <source>
        <dbReference type="SAM" id="MobiDB-lite"/>
    </source>
</evidence>
<evidence type="ECO:0000313" key="9">
    <source>
        <dbReference type="Proteomes" id="UP001061958"/>
    </source>
</evidence>
<feature type="compositionally biased region" description="Acidic residues" evidence="5">
    <location>
        <begin position="536"/>
        <end position="545"/>
    </location>
</feature>
<feature type="compositionally biased region" description="Acidic residues" evidence="5">
    <location>
        <begin position="517"/>
        <end position="528"/>
    </location>
</feature>
<dbReference type="Pfam" id="PF01490">
    <property type="entry name" value="Aa_trans"/>
    <property type="match status" value="1"/>
</dbReference>
<evidence type="ECO:0000313" key="8">
    <source>
        <dbReference type="EMBL" id="GJQ14404.1"/>
    </source>
</evidence>
<protein>
    <recommendedName>
        <fullName evidence="7">Amino acid transporter transmembrane domain-containing protein</fullName>
    </recommendedName>
</protein>
<dbReference type="PANTHER" id="PTHR22950">
    <property type="entry name" value="AMINO ACID TRANSPORTER"/>
    <property type="match status" value="1"/>
</dbReference>
<organism evidence="8 9">
    <name type="scientific">Galdieria partita</name>
    <dbReference type="NCBI Taxonomy" id="83374"/>
    <lineage>
        <taxon>Eukaryota</taxon>
        <taxon>Rhodophyta</taxon>
        <taxon>Bangiophyceae</taxon>
        <taxon>Galdieriales</taxon>
        <taxon>Galdieriaceae</taxon>
        <taxon>Galdieria</taxon>
    </lineage>
</organism>
<feature type="transmembrane region" description="Helical" evidence="6">
    <location>
        <begin position="473"/>
        <end position="494"/>
    </location>
</feature>
<dbReference type="EMBL" id="BQMJ01000054">
    <property type="protein sequence ID" value="GJQ14404.1"/>
    <property type="molecule type" value="Genomic_DNA"/>
</dbReference>
<feature type="transmembrane region" description="Helical" evidence="6">
    <location>
        <begin position="603"/>
        <end position="620"/>
    </location>
</feature>
<name>A0A9C7Q235_9RHOD</name>
<accession>A0A9C7Q235</accession>
<dbReference type="InterPro" id="IPR013057">
    <property type="entry name" value="AA_transpt_TM"/>
</dbReference>
<feature type="region of interest" description="Disordered" evidence="5">
    <location>
        <begin position="157"/>
        <end position="182"/>
    </location>
</feature>
<reference evidence="8" key="1">
    <citation type="journal article" date="2022" name="Proc. Natl. Acad. Sci. U.S.A.">
        <title>Life cycle and functional genomics of the unicellular red alga Galdieria for elucidating algal and plant evolution and industrial use.</title>
        <authorList>
            <person name="Hirooka S."/>
            <person name="Itabashi T."/>
            <person name="Ichinose T.M."/>
            <person name="Onuma R."/>
            <person name="Fujiwara T."/>
            <person name="Yamashita S."/>
            <person name="Jong L.W."/>
            <person name="Tomita R."/>
            <person name="Iwane A.H."/>
            <person name="Miyagishima S.Y."/>
        </authorList>
    </citation>
    <scope>NUCLEOTIDE SEQUENCE</scope>
    <source>
        <strain evidence="8">NBRC 102759</strain>
    </source>
</reference>
<comment type="caution">
    <text evidence="8">The sequence shown here is derived from an EMBL/GenBank/DDBJ whole genome shotgun (WGS) entry which is preliminary data.</text>
</comment>
<feature type="compositionally biased region" description="Acidic residues" evidence="5">
    <location>
        <begin position="568"/>
        <end position="577"/>
    </location>
</feature>
<feature type="transmembrane region" description="Helical" evidence="6">
    <location>
        <begin position="246"/>
        <end position="269"/>
    </location>
</feature>
<feature type="transmembrane region" description="Helical" evidence="6">
    <location>
        <begin position="302"/>
        <end position="323"/>
    </location>
</feature>
<dbReference type="AlphaFoldDB" id="A0A9C7Q235"/>
<evidence type="ECO:0000256" key="4">
    <source>
        <dbReference type="ARBA" id="ARBA00023136"/>
    </source>
</evidence>
<dbReference type="GO" id="GO:0015179">
    <property type="term" value="F:L-amino acid transmembrane transporter activity"/>
    <property type="evidence" value="ECO:0007669"/>
    <property type="project" value="TreeGrafter"/>
</dbReference>
<feature type="domain" description="Amino acid transporter transmembrane" evidence="7">
    <location>
        <begin position="225"/>
        <end position="684"/>
    </location>
</feature>
<evidence type="ECO:0000256" key="1">
    <source>
        <dbReference type="ARBA" id="ARBA00004141"/>
    </source>
</evidence>
<feature type="compositionally biased region" description="Polar residues" evidence="5">
    <location>
        <begin position="25"/>
        <end position="36"/>
    </location>
</feature>
<proteinExistence type="predicted"/>
<comment type="subcellular location">
    <subcellularLocation>
        <location evidence="1">Membrane</location>
        <topology evidence="1">Multi-pass membrane protein</topology>
    </subcellularLocation>
</comment>
<dbReference type="GO" id="GO:0005774">
    <property type="term" value="C:vacuolar membrane"/>
    <property type="evidence" value="ECO:0007669"/>
    <property type="project" value="TreeGrafter"/>
</dbReference>
<feature type="transmembrane region" description="Helical" evidence="6">
    <location>
        <begin position="329"/>
        <end position="350"/>
    </location>
</feature>
<feature type="transmembrane region" description="Helical" evidence="6">
    <location>
        <begin position="626"/>
        <end position="644"/>
    </location>
</feature>
<dbReference type="PANTHER" id="PTHR22950:SF700">
    <property type="entry name" value="AMINO ACID TRANSPORTER TRANSMEMBRANE DOMAIN-CONTAINING PROTEIN"/>
    <property type="match status" value="1"/>
</dbReference>
<feature type="transmembrane region" description="Helical" evidence="6">
    <location>
        <begin position="394"/>
        <end position="417"/>
    </location>
</feature>
<feature type="region of interest" description="Disordered" evidence="5">
    <location>
        <begin position="512"/>
        <end position="577"/>
    </location>
</feature>
<keyword evidence="2 6" id="KW-0812">Transmembrane</keyword>
<feature type="transmembrane region" description="Helical" evidence="6">
    <location>
        <begin position="429"/>
        <end position="453"/>
    </location>
</feature>
<reference evidence="8" key="2">
    <citation type="submission" date="2022-01" db="EMBL/GenBank/DDBJ databases">
        <authorList>
            <person name="Hirooka S."/>
            <person name="Miyagishima S.Y."/>
        </authorList>
    </citation>
    <scope>NUCLEOTIDE SEQUENCE</scope>
    <source>
        <strain evidence="8">NBRC 102759</strain>
    </source>
</reference>
<keyword evidence="3 6" id="KW-1133">Transmembrane helix</keyword>
<keyword evidence="4 6" id="KW-0472">Membrane</keyword>
<feature type="region of interest" description="Disordered" evidence="5">
    <location>
        <begin position="1"/>
        <end position="36"/>
    </location>
</feature>
<feature type="transmembrane region" description="Helical" evidence="6">
    <location>
        <begin position="665"/>
        <end position="683"/>
    </location>
</feature>
<dbReference type="OrthoDB" id="1684102at2759"/>
<evidence type="ECO:0000256" key="6">
    <source>
        <dbReference type="SAM" id="Phobius"/>
    </source>
</evidence>
<evidence type="ECO:0000259" key="7">
    <source>
        <dbReference type="Pfam" id="PF01490"/>
    </source>
</evidence>